<evidence type="ECO:0000256" key="14">
    <source>
        <dbReference type="PIRSR" id="PIRSR630564-1"/>
    </source>
</evidence>
<evidence type="ECO:0000313" key="20">
    <source>
        <dbReference type="Ensembl" id="ENSPMRP00000030146.1"/>
    </source>
</evidence>
<gene>
    <name evidence="20" type="primary">MTMR8</name>
</gene>
<evidence type="ECO:0000256" key="15">
    <source>
        <dbReference type="PIRSR" id="PIRSR630564-2"/>
    </source>
</evidence>
<evidence type="ECO:0000256" key="2">
    <source>
        <dbReference type="ARBA" id="ARBA00004496"/>
    </source>
</evidence>
<dbReference type="UniPathway" id="UPA00143"/>
<organism evidence="20 21">
    <name type="scientific">Podarcis muralis</name>
    <name type="common">Wall lizard</name>
    <name type="synonym">Lacerta muralis</name>
    <dbReference type="NCBI Taxonomy" id="64176"/>
    <lineage>
        <taxon>Eukaryota</taxon>
        <taxon>Metazoa</taxon>
        <taxon>Chordata</taxon>
        <taxon>Craniata</taxon>
        <taxon>Vertebrata</taxon>
        <taxon>Euteleostomi</taxon>
        <taxon>Lepidosauria</taxon>
        <taxon>Squamata</taxon>
        <taxon>Bifurcata</taxon>
        <taxon>Unidentata</taxon>
        <taxon>Episquamata</taxon>
        <taxon>Laterata</taxon>
        <taxon>Lacertibaenia</taxon>
        <taxon>Lacertidae</taxon>
        <taxon>Podarcis</taxon>
    </lineage>
</organism>
<dbReference type="PANTHER" id="PTHR10807:SF36">
    <property type="entry name" value="MYOTUBULARIN-RELATED PROTEIN 8"/>
    <property type="match status" value="1"/>
</dbReference>
<comment type="function">
    <text evidence="11">Probable substrate-recognition component of a SCF-like ECS (Elongin-Cullin-SOCS-box protein) E3 ubiquitin-protein ligase complex which mediates the ubiquitination and subsequent proteasomal degradation of target proteins.</text>
</comment>
<evidence type="ECO:0000256" key="11">
    <source>
        <dbReference type="ARBA" id="ARBA00059401"/>
    </source>
</evidence>
<evidence type="ECO:0000259" key="19">
    <source>
        <dbReference type="PROSITE" id="PS51339"/>
    </source>
</evidence>
<dbReference type="InterPro" id="IPR000387">
    <property type="entry name" value="Tyr_Pase_dom"/>
</dbReference>
<dbReference type="PROSITE" id="PS50297">
    <property type="entry name" value="ANK_REP_REGION"/>
    <property type="match status" value="3"/>
</dbReference>
<dbReference type="Gene3D" id="1.25.40.20">
    <property type="entry name" value="Ankyrin repeat-containing domain"/>
    <property type="match status" value="1"/>
</dbReference>
<evidence type="ECO:0000313" key="21">
    <source>
        <dbReference type="Proteomes" id="UP000472272"/>
    </source>
</evidence>
<dbReference type="GO" id="GO:0046856">
    <property type="term" value="P:phosphatidylinositol dephosphorylation"/>
    <property type="evidence" value="ECO:0007669"/>
    <property type="project" value="TreeGrafter"/>
</dbReference>
<evidence type="ECO:0000259" key="17">
    <source>
        <dbReference type="PROSITE" id="PS50056"/>
    </source>
</evidence>
<dbReference type="Proteomes" id="UP000472272">
    <property type="component" value="Unplaced"/>
</dbReference>
<dbReference type="Pfam" id="PF21098">
    <property type="entry name" value="PH-GRAM_MTMR6-like"/>
    <property type="match status" value="1"/>
</dbReference>
<evidence type="ECO:0000256" key="16">
    <source>
        <dbReference type="PROSITE-ProRule" id="PRU00023"/>
    </source>
</evidence>
<accession>A0A670JZY6</accession>
<dbReference type="Gene3D" id="2.30.29.30">
    <property type="entry name" value="Pleckstrin-homology domain (PH domain)/Phosphotyrosine-binding domain (PTB)"/>
    <property type="match status" value="1"/>
</dbReference>
<evidence type="ECO:0000256" key="5">
    <source>
        <dbReference type="ARBA" id="ARBA00022490"/>
    </source>
</evidence>
<evidence type="ECO:0000259" key="18">
    <source>
        <dbReference type="PROSITE" id="PS50225"/>
    </source>
</evidence>
<comment type="pathway">
    <text evidence="3">Protein modification; protein ubiquitination.</text>
</comment>
<dbReference type="PROSITE" id="PS50088">
    <property type="entry name" value="ANK_REPEAT"/>
    <property type="match status" value="3"/>
</dbReference>
<dbReference type="GO" id="GO:0005737">
    <property type="term" value="C:cytoplasm"/>
    <property type="evidence" value="ECO:0007669"/>
    <property type="project" value="UniProtKB-SubCell"/>
</dbReference>
<dbReference type="PROSITE" id="PS51339">
    <property type="entry name" value="PPASE_MYOTUBULARIN"/>
    <property type="match status" value="1"/>
</dbReference>
<dbReference type="Gene3D" id="3.90.190.10">
    <property type="entry name" value="Protein tyrosine phosphatase superfamily"/>
    <property type="match status" value="1"/>
</dbReference>
<dbReference type="Pfam" id="PF12796">
    <property type="entry name" value="Ank_2"/>
    <property type="match status" value="2"/>
</dbReference>
<keyword evidence="6" id="KW-0677">Repeat</keyword>
<dbReference type="InterPro" id="IPR001496">
    <property type="entry name" value="SOCS_box"/>
</dbReference>
<keyword evidence="21" id="KW-1185">Reference proteome</keyword>
<feature type="repeat" description="ANK" evidence="16">
    <location>
        <begin position="449"/>
        <end position="478"/>
    </location>
</feature>
<dbReference type="InterPro" id="IPR016130">
    <property type="entry name" value="Tyr_Pase_AS"/>
</dbReference>
<keyword evidence="10" id="KW-0443">Lipid metabolism</keyword>
<evidence type="ECO:0000256" key="4">
    <source>
        <dbReference type="ARBA" id="ARBA00007471"/>
    </source>
</evidence>
<dbReference type="AlphaFoldDB" id="A0A670JZY6"/>
<proteinExistence type="inferred from homology"/>
<evidence type="ECO:0000256" key="10">
    <source>
        <dbReference type="ARBA" id="ARBA00023098"/>
    </source>
</evidence>
<evidence type="ECO:0000256" key="13">
    <source>
        <dbReference type="ARBA" id="ARBA00067431"/>
    </source>
</evidence>
<comment type="similarity">
    <text evidence="4">Belongs to the protein-tyrosine phosphatase family. Non-receptor class myotubularin subfamily.</text>
</comment>
<dbReference type="Ensembl" id="ENSPMRT00000031965.1">
    <property type="protein sequence ID" value="ENSPMRP00000030146.1"/>
    <property type="gene ID" value="ENSPMRG00000019478.1"/>
</dbReference>
<evidence type="ECO:0000256" key="7">
    <source>
        <dbReference type="ARBA" id="ARBA00022786"/>
    </source>
</evidence>
<dbReference type="FunFam" id="1.25.40.20:FF:000096">
    <property type="entry name" value="Ankyrin repeat and SOCS box containing 12"/>
    <property type="match status" value="1"/>
</dbReference>
<dbReference type="PROSITE" id="PS50225">
    <property type="entry name" value="SOCS"/>
    <property type="match status" value="1"/>
</dbReference>
<reference evidence="20" key="1">
    <citation type="submission" date="2025-08" db="UniProtKB">
        <authorList>
            <consortium name="Ensembl"/>
        </authorList>
    </citation>
    <scope>IDENTIFICATION</scope>
</reference>
<dbReference type="SMART" id="SM00969">
    <property type="entry name" value="SOCS_box"/>
    <property type="match status" value="1"/>
</dbReference>
<dbReference type="GO" id="GO:0004438">
    <property type="term" value="F:phosphatidylinositol-3-phosphate phosphatase activity"/>
    <property type="evidence" value="ECO:0007669"/>
    <property type="project" value="TreeGrafter"/>
</dbReference>
<evidence type="ECO:0000256" key="6">
    <source>
        <dbReference type="ARBA" id="ARBA00022737"/>
    </source>
</evidence>
<dbReference type="SUPFAM" id="SSF52799">
    <property type="entry name" value="(Phosphotyrosine protein) phosphatases II"/>
    <property type="match status" value="1"/>
</dbReference>
<evidence type="ECO:0000256" key="9">
    <source>
        <dbReference type="ARBA" id="ARBA00023043"/>
    </source>
</evidence>
<comment type="subunit">
    <text evidence="12">Interacts with CUL5 and RNF7.</text>
</comment>
<dbReference type="InterPro" id="IPR036770">
    <property type="entry name" value="Ankyrin_rpt-contain_sf"/>
</dbReference>
<evidence type="ECO:0000256" key="8">
    <source>
        <dbReference type="ARBA" id="ARBA00022801"/>
    </source>
</evidence>
<evidence type="ECO:0000256" key="3">
    <source>
        <dbReference type="ARBA" id="ARBA00004906"/>
    </source>
</evidence>
<dbReference type="InterPro" id="IPR030564">
    <property type="entry name" value="Myotubularin"/>
</dbReference>
<dbReference type="FunFam" id="2.30.29.30:FF:000135">
    <property type="entry name" value="Myotubularin related protein 6"/>
    <property type="match status" value="1"/>
</dbReference>
<dbReference type="SMART" id="SM00404">
    <property type="entry name" value="PTPc_motif"/>
    <property type="match status" value="1"/>
</dbReference>
<dbReference type="PANTHER" id="PTHR10807">
    <property type="entry name" value="MYOTUBULARIN-RELATED"/>
    <property type="match status" value="1"/>
</dbReference>
<feature type="repeat" description="ANK" evidence="16">
    <location>
        <begin position="512"/>
        <end position="544"/>
    </location>
</feature>
<feature type="domain" description="Myotubularin phosphatase" evidence="19">
    <location>
        <begin position="156"/>
        <end position="331"/>
    </location>
</feature>
<dbReference type="CDD" id="cd13345">
    <property type="entry name" value="PH-GRAM_MTMR8"/>
    <property type="match status" value="1"/>
</dbReference>
<dbReference type="PROSITE" id="PS50056">
    <property type="entry name" value="TYR_PHOSPHATASE_2"/>
    <property type="match status" value="1"/>
</dbReference>
<comment type="subcellular location">
    <subcellularLocation>
        <location evidence="2">Cytoplasm</location>
    </subcellularLocation>
    <subcellularLocation>
        <location evidence="1">Endomembrane system</location>
        <topology evidence="1">Peripheral membrane protein</topology>
    </subcellularLocation>
</comment>
<dbReference type="InterPro" id="IPR002110">
    <property type="entry name" value="Ankyrin_rpt"/>
</dbReference>
<keyword evidence="8" id="KW-0378">Hydrolase</keyword>
<feature type="domain" description="Tyrosine specific protein phosphatases" evidence="17">
    <location>
        <begin position="149"/>
        <end position="182"/>
    </location>
</feature>
<dbReference type="Pfam" id="PF07525">
    <property type="entry name" value="SOCS_box"/>
    <property type="match status" value="1"/>
</dbReference>
<dbReference type="InterPro" id="IPR011993">
    <property type="entry name" value="PH-like_dom_sf"/>
</dbReference>
<dbReference type="SUPFAM" id="SSF48403">
    <property type="entry name" value="Ankyrin repeat"/>
    <property type="match status" value="1"/>
</dbReference>
<dbReference type="GO" id="GO:0005635">
    <property type="term" value="C:nuclear envelope"/>
    <property type="evidence" value="ECO:0007669"/>
    <property type="project" value="TreeGrafter"/>
</dbReference>
<dbReference type="CDD" id="cd03587">
    <property type="entry name" value="SOCS"/>
    <property type="match status" value="1"/>
</dbReference>
<dbReference type="GO" id="GO:0016567">
    <property type="term" value="P:protein ubiquitination"/>
    <property type="evidence" value="ECO:0007669"/>
    <property type="project" value="UniProtKB-UniPathway"/>
</dbReference>
<keyword evidence="9 16" id="KW-0040">ANK repeat</keyword>
<reference evidence="20" key="2">
    <citation type="submission" date="2025-09" db="UniProtKB">
        <authorList>
            <consortium name="Ensembl"/>
        </authorList>
    </citation>
    <scope>IDENTIFICATION</scope>
</reference>
<dbReference type="SUPFAM" id="SSF50729">
    <property type="entry name" value="PH domain-like"/>
    <property type="match status" value="1"/>
</dbReference>
<feature type="binding site" evidence="15">
    <location>
        <begin position="169"/>
        <end position="175"/>
    </location>
    <ligand>
        <name>substrate</name>
    </ligand>
</feature>
<feature type="domain" description="SOCS box" evidence="18">
    <location>
        <begin position="640"/>
        <end position="692"/>
    </location>
</feature>
<dbReference type="PROSITE" id="PS00383">
    <property type="entry name" value="TYR_PHOSPHATASE_1"/>
    <property type="match status" value="1"/>
</dbReference>
<dbReference type="Pfam" id="PF06602">
    <property type="entry name" value="Myotub-related"/>
    <property type="match status" value="1"/>
</dbReference>
<sequence>MEHITTPKVENVKLLDRYTNRKPANGTLYLTATHLIYVDASAEVRKETWILHHHIATVEKLPLTASGCPLLIHCKNFRVAHFIIGHERDCHEVYTSLLKLSQPVKPEELYAFSYNPKMPKENREMGWKLIDVKVDYQRMGIPNDYWEITDFNKDYEAVKDEGATVLVHCSDGWDRTAQVCSVASLLLDPFYRTFKGFMVLIEKEWIAMGHKFSHRCGHLEGDPKEVSPVFTQFIECTWQLMQQFPCAFDFNERCLLEIHDHVYSCQFGNFLGTCHKDREDMKILEKTHSLWPFLLQKKQEFRNPLYKGFAAYKELRPNTLPFSFQFWCGMYNRFDKGMHPKQCVLDHLLGCISQKVELEGVATDLENLSSIAQFMMKITLKRQAKMSLVDITKIFSMLQPSEDEEGDEERQELNLAVSQDNYRLLDELLRQERYRRFINSRSGWGVPGTPLRLAASKGHVRCVKVLLAHGAEVDSLDVKAQTPLFTAVNNGHLNCVIALLEAGASPSGSIHNNCTPLLTAAREGDIDILQELLEHGAEANVKARVPEWAANSVACSGPLYLSAVYGHLECFKMLLLHGADPNYNCTDEKMITRIKHPKSLLEICLRHGCGAEFVKLLIDFGANVYLPGIVLDKISVNSEMLDLLARERAVPKSLMSQCRLAIRKFLKLANRPFAVDQLDIPLSLLNYLKHRS</sequence>
<evidence type="ECO:0000256" key="12">
    <source>
        <dbReference type="ARBA" id="ARBA00065032"/>
    </source>
</evidence>
<dbReference type="GO" id="GO:0106018">
    <property type="term" value="F:phosphatidylinositol-3,5-bisphosphate phosphatase activity"/>
    <property type="evidence" value="ECO:0007669"/>
    <property type="project" value="TreeGrafter"/>
</dbReference>
<dbReference type="SMART" id="SM00248">
    <property type="entry name" value="ANK"/>
    <property type="match status" value="5"/>
</dbReference>
<keyword evidence="7" id="KW-0833">Ubl conjugation pathway</keyword>
<evidence type="ECO:0000256" key="1">
    <source>
        <dbReference type="ARBA" id="ARBA00004184"/>
    </source>
</evidence>
<dbReference type="InterPro" id="IPR010569">
    <property type="entry name" value="Myotubularin-like_Pase_dom"/>
</dbReference>
<dbReference type="InterPro" id="IPR003595">
    <property type="entry name" value="Tyr_Pase_cat"/>
</dbReference>
<dbReference type="GeneTree" id="ENSGT00940000162717"/>
<feature type="active site" description="Phosphocysteine intermediate" evidence="14">
    <location>
        <position position="169"/>
    </location>
</feature>
<protein>
    <recommendedName>
        <fullName evidence="13">Ankyrin repeat and SOCS box protein 12</fullName>
    </recommendedName>
</protein>
<dbReference type="InterPro" id="IPR029021">
    <property type="entry name" value="Prot-tyrosine_phosphatase-like"/>
</dbReference>
<keyword evidence="5" id="KW-0963">Cytoplasm</keyword>
<feature type="repeat" description="ANK" evidence="16">
    <location>
        <begin position="479"/>
        <end position="505"/>
    </location>
</feature>
<dbReference type="InterPro" id="IPR048994">
    <property type="entry name" value="PH-GRAM_MTMR6-9"/>
</dbReference>
<name>A0A670JZY6_PODMU</name>